<dbReference type="Proteomes" id="UP001054945">
    <property type="component" value="Unassembled WGS sequence"/>
</dbReference>
<dbReference type="AlphaFoldDB" id="A0AAV4Y5J5"/>
<dbReference type="PANTHER" id="PTHR10514">
    <property type="entry name" value="ANGIOTENSIN-CONVERTING ENZYME"/>
    <property type="match status" value="1"/>
</dbReference>
<dbReference type="GO" id="GO:0005886">
    <property type="term" value="C:plasma membrane"/>
    <property type="evidence" value="ECO:0007669"/>
    <property type="project" value="TreeGrafter"/>
</dbReference>
<protein>
    <submittedName>
        <fullName evidence="7">Angiotensin-converting enzyme</fullName>
    </submittedName>
</protein>
<dbReference type="PANTHER" id="PTHR10514:SF27">
    <property type="entry name" value="ANGIOTENSIN-CONVERTING ENZYME"/>
    <property type="match status" value="1"/>
</dbReference>
<evidence type="ECO:0000256" key="3">
    <source>
        <dbReference type="ARBA" id="ARBA00023157"/>
    </source>
</evidence>
<dbReference type="InterPro" id="IPR001548">
    <property type="entry name" value="Peptidase_M2"/>
</dbReference>
<evidence type="ECO:0000256" key="2">
    <source>
        <dbReference type="ARBA" id="ARBA00022729"/>
    </source>
</evidence>
<organism evidence="7 8">
    <name type="scientific">Caerostris extrusa</name>
    <name type="common">Bark spider</name>
    <name type="synonym">Caerostris bankana</name>
    <dbReference type="NCBI Taxonomy" id="172846"/>
    <lineage>
        <taxon>Eukaryota</taxon>
        <taxon>Metazoa</taxon>
        <taxon>Ecdysozoa</taxon>
        <taxon>Arthropoda</taxon>
        <taxon>Chelicerata</taxon>
        <taxon>Arachnida</taxon>
        <taxon>Araneae</taxon>
        <taxon>Araneomorphae</taxon>
        <taxon>Entelegynae</taxon>
        <taxon>Araneoidea</taxon>
        <taxon>Araneidae</taxon>
        <taxon>Caerostris</taxon>
    </lineage>
</organism>
<reference evidence="7 8" key="1">
    <citation type="submission" date="2021-06" db="EMBL/GenBank/DDBJ databases">
        <title>Caerostris extrusa draft genome.</title>
        <authorList>
            <person name="Kono N."/>
            <person name="Arakawa K."/>
        </authorList>
    </citation>
    <scope>NUCLEOTIDE SEQUENCE [LARGE SCALE GENOMIC DNA]</scope>
</reference>
<gene>
    <name evidence="7" type="primary">ACE_4</name>
    <name evidence="7" type="ORF">CEXT_220261</name>
</gene>
<keyword evidence="4 5" id="KW-0325">Glycoprotein</keyword>
<name>A0AAV4Y5J5_CAEEX</name>
<keyword evidence="3" id="KW-1015">Disulfide bond</keyword>
<comment type="similarity">
    <text evidence="1 6">Belongs to the peptidase M2 family.</text>
</comment>
<evidence type="ECO:0000256" key="5">
    <source>
        <dbReference type="PIRSR" id="PIRSR601548-10"/>
    </source>
</evidence>
<keyword evidence="8" id="KW-1185">Reference proteome</keyword>
<dbReference type="EMBL" id="BPLR01001345">
    <property type="protein sequence ID" value="GIZ01745.1"/>
    <property type="molecule type" value="Genomic_DNA"/>
</dbReference>
<comment type="caution">
    <text evidence="6">Lacks conserved residue(s) required for the propagation of feature annotation.</text>
</comment>
<dbReference type="PROSITE" id="PS52011">
    <property type="entry name" value="PEPTIDASE_M2"/>
    <property type="match status" value="1"/>
</dbReference>
<dbReference type="SUPFAM" id="SSF55486">
    <property type="entry name" value="Metalloproteases ('zincins'), catalytic domain"/>
    <property type="match status" value="1"/>
</dbReference>
<evidence type="ECO:0000256" key="1">
    <source>
        <dbReference type="ARBA" id="ARBA00008139"/>
    </source>
</evidence>
<feature type="glycosylation site" description="N-linked (GlcNAc...) (complex) asparagine" evidence="5">
    <location>
        <position position="144"/>
    </location>
</feature>
<feature type="glycosylation site" description="N-linked (GlcNAc...) (complex) asparagine" evidence="5">
    <location>
        <position position="123"/>
    </location>
</feature>
<dbReference type="GO" id="GO:0006508">
    <property type="term" value="P:proteolysis"/>
    <property type="evidence" value="ECO:0007669"/>
    <property type="project" value="InterPro"/>
</dbReference>
<feature type="glycosylation site" description="N-linked (GlcNAc...) asparagine" evidence="5">
    <location>
        <position position="105"/>
    </location>
</feature>
<evidence type="ECO:0000313" key="8">
    <source>
        <dbReference type="Proteomes" id="UP001054945"/>
    </source>
</evidence>
<evidence type="ECO:0000256" key="4">
    <source>
        <dbReference type="ARBA" id="ARBA00023180"/>
    </source>
</evidence>
<evidence type="ECO:0000313" key="7">
    <source>
        <dbReference type="EMBL" id="GIZ01745.1"/>
    </source>
</evidence>
<sequence length="264" mass="31587">MVGVDMLLFVEEASWKTGYLRSPPNDRWTPRKSTWKILLVTTRSRTTSLNVPIFLANFFLFTFSLKLETSEDDMTAAIQFMTEVDREINKLNRNTMHAEWRQNTNFTPYNNKNWYEAEVQRDNYTNISFREIRNFPWRSYKDKNYTLYRWFQLASIELPGNEIDSDEEFNSTSSKEESLSTFSEMEKVFNKIEINSYKGNKSVLDETELLAIMVESRDPEELKYYWDEYRKATGRKYRHIFSKAIEEENEWAKNKGYENKGNII</sequence>
<dbReference type="GO" id="GO:0008241">
    <property type="term" value="F:peptidyl-dipeptidase activity"/>
    <property type="evidence" value="ECO:0007669"/>
    <property type="project" value="InterPro"/>
</dbReference>
<proteinExistence type="inferred from homology"/>
<evidence type="ECO:0000256" key="6">
    <source>
        <dbReference type="PROSITE-ProRule" id="PRU01355"/>
    </source>
</evidence>
<comment type="caution">
    <text evidence="7">The sequence shown here is derived from an EMBL/GenBank/DDBJ whole genome shotgun (WGS) entry which is preliminary data.</text>
</comment>
<accession>A0AAV4Y5J5</accession>
<dbReference type="Pfam" id="PF01401">
    <property type="entry name" value="Peptidase_M2"/>
    <property type="match status" value="1"/>
</dbReference>
<dbReference type="GO" id="GO:0008237">
    <property type="term" value="F:metallopeptidase activity"/>
    <property type="evidence" value="ECO:0007669"/>
    <property type="project" value="InterPro"/>
</dbReference>
<keyword evidence="2" id="KW-0732">Signal</keyword>